<comment type="similarity">
    <text evidence="2">Belongs to the TMEM135 family.</text>
</comment>
<feature type="transmembrane region" description="Helical" evidence="7">
    <location>
        <begin position="460"/>
        <end position="476"/>
    </location>
</feature>
<keyword evidence="3 7" id="KW-0812">Transmembrane</keyword>
<feature type="domain" description="Transmembrane protein 135 N-terminal" evidence="8">
    <location>
        <begin position="375"/>
        <end position="493"/>
    </location>
</feature>
<dbReference type="Pfam" id="PF15982">
    <property type="entry name" value="TMEM135_C_rich"/>
    <property type="match status" value="1"/>
</dbReference>
<keyword evidence="10" id="KW-1185">Reference proteome</keyword>
<dbReference type="GO" id="GO:0012505">
    <property type="term" value="C:endomembrane system"/>
    <property type="evidence" value="ECO:0007669"/>
    <property type="project" value="UniProtKB-SubCell"/>
</dbReference>
<gene>
    <name evidence="9" type="ORF">PhCBS80983_g03533</name>
</gene>
<comment type="caution">
    <text evidence="9">The sequence shown here is derived from an EMBL/GenBank/DDBJ whole genome shotgun (WGS) entry which is preliminary data.</text>
</comment>
<accession>A0A507E1A9</accession>
<comment type="subcellular location">
    <subcellularLocation>
        <location evidence="1">Endomembrane system</location>
        <topology evidence="1">Multi-pass membrane protein</topology>
    </subcellularLocation>
</comment>
<dbReference type="InterPro" id="IPR031926">
    <property type="entry name" value="TMEM135_N"/>
</dbReference>
<evidence type="ECO:0000256" key="6">
    <source>
        <dbReference type="SAM" id="MobiDB-lite"/>
    </source>
</evidence>
<evidence type="ECO:0000256" key="3">
    <source>
        <dbReference type="ARBA" id="ARBA00022692"/>
    </source>
</evidence>
<evidence type="ECO:0000256" key="5">
    <source>
        <dbReference type="ARBA" id="ARBA00023136"/>
    </source>
</evidence>
<organism evidence="9 10">
    <name type="scientific">Powellomyces hirtus</name>
    <dbReference type="NCBI Taxonomy" id="109895"/>
    <lineage>
        <taxon>Eukaryota</taxon>
        <taxon>Fungi</taxon>
        <taxon>Fungi incertae sedis</taxon>
        <taxon>Chytridiomycota</taxon>
        <taxon>Chytridiomycota incertae sedis</taxon>
        <taxon>Chytridiomycetes</taxon>
        <taxon>Spizellomycetales</taxon>
        <taxon>Powellomycetaceae</taxon>
        <taxon>Powellomyces</taxon>
    </lineage>
</organism>
<reference evidence="9 10" key="1">
    <citation type="journal article" date="2019" name="Sci. Rep.">
        <title>Comparative genomics of chytrid fungi reveal insights into the obligate biotrophic and pathogenic lifestyle of Synchytrium endobioticum.</title>
        <authorList>
            <person name="van de Vossenberg B.T.L.H."/>
            <person name="Warris S."/>
            <person name="Nguyen H.D.T."/>
            <person name="van Gent-Pelzer M.P.E."/>
            <person name="Joly D.L."/>
            <person name="van de Geest H.C."/>
            <person name="Bonants P.J.M."/>
            <person name="Smith D.S."/>
            <person name="Levesque C.A."/>
            <person name="van der Lee T.A.J."/>
        </authorList>
    </citation>
    <scope>NUCLEOTIDE SEQUENCE [LARGE SCALE GENOMIC DNA]</scope>
    <source>
        <strain evidence="9 10">CBS 809.83</strain>
    </source>
</reference>
<dbReference type="EMBL" id="QEAQ01000046">
    <property type="protein sequence ID" value="TPX57859.1"/>
    <property type="molecule type" value="Genomic_DNA"/>
</dbReference>
<protein>
    <recommendedName>
        <fullName evidence="8">Transmembrane protein 135 N-terminal domain-containing protein</fullName>
    </recommendedName>
</protein>
<dbReference type="PANTHER" id="PTHR12459">
    <property type="entry name" value="TRANSMEMBRANE PROTEIN 135-RELATED"/>
    <property type="match status" value="1"/>
</dbReference>
<dbReference type="Proteomes" id="UP000318582">
    <property type="component" value="Unassembled WGS sequence"/>
</dbReference>
<dbReference type="InterPro" id="IPR026749">
    <property type="entry name" value="Tmem135"/>
</dbReference>
<evidence type="ECO:0000313" key="9">
    <source>
        <dbReference type="EMBL" id="TPX57859.1"/>
    </source>
</evidence>
<dbReference type="PANTHER" id="PTHR12459:SF15">
    <property type="entry name" value="TRANSMEMBRANE PROTEIN 135"/>
    <property type="match status" value="1"/>
</dbReference>
<feature type="transmembrane region" description="Helical" evidence="7">
    <location>
        <begin position="426"/>
        <end position="448"/>
    </location>
</feature>
<keyword evidence="5 7" id="KW-0472">Membrane</keyword>
<name>A0A507E1A9_9FUNG</name>
<evidence type="ECO:0000256" key="2">
    <source>
        <dbReference type="ARBA" id="ARBA00008924"/>
    </source>
</evidence>
<evidence type="ECO:0000313" key="10">
    <source>
        <dbReference type="Proteomes" id="UP000318582"/>
    </source>
</evidence>
<proteinExistence type="inferred from homology"/>
<sequence>MVDTNILAPNTSGTLSTDLPKVMGPPPFPAAGMPGKPRSRSLVASLTNPQLPLYNPLFKPTIRRIVISALKAWSTGYATACVPKIVSLVLKQLLGGAKRPGLRDLSTKIITVLFGSFRARMPWFFMALIGGFRAFDRLSWEVVEKLGNEDSAKRDVDAHNSEWITNGCALIAKASEQDMVDFDNPPKVNGIVAGSDTVLPVTEVYSASSIPPPSHIVTPTFLAATLSSALALLIVPAAQRGDFAIFTMVRAIDSLASFQGTRIRDALRAKSVPEVLIRNADSVVFIACCTQIMFCWIMFPQALPKQYVKWIDKMGRTDPRILEAVRLLGLGVMKNGVDTGHAHLLGDYAVEIGRSFAEGDPANGQISCTLIHRGAVGCTRNLMGVWKHGFGDAMKIYIPVHLLPAIIFHRRRFTNKKQLAETVQHVAVAAAQSSAFIATFICLVWIPICFCRNTFKTDTMLGPLLGSFASGFSIFIERKSRRREIGLYCLPKALESAWWLITRGNVKIPGADVVMFATGMGYLLSAYQYHPKALRPAVRGVLGFFLV</sequence>
<evidence type="ECO:0000256" key="7">
    <source>
        <dbReference type="SAM" id="Phobius"/>
    </source>
</evidence>
<keyword evidence="4 7" id="KW-1133">Transmembrane helix</keyword>
<dbReference type="AlphaFoldDB" id="A0A507E1A9"/>
<evidence type="ECO:0000256" key="4">
    <source>
        <dbReference type="ARBA" id="ARBA00022989"/>
    </source>
</evidence>
<feature type="compositionally biased region" description="Polar residues" evidence="6">
    <location>
        <begin position="7"/>
        <end position="17"/>
    </location>
</feature>
<feature type="region of interest" description="Disordered" evidence="6">
    <location>
        <begin position="1"/>
        <end position="36"/>
    </location>
</feature>
<evidence type="ECO:0000256" key="1">
    <source>
        <dbReference type="ARBA" id="ARBA00004127"/>
    </source>
</evidence>
<evidence type="ECO:0000259" key="8">
    <source>
        <dbReference type="Pfam" id="PF15982"/>
    </source>
</evidence>